<comment type="catalytic activity">
    <reaction evidence="1 4 5">
        <text>[protein]-peptidylproline (omega=180) = [protein]-peptidylproline (omega=0)</text>
        <dbReference type="Rhea" id="RHEA:16237"/>
        <dbReference type="Rhea" id="RHEA-COMP:10747"/>
        <dbReference type="Rhea" id="RHEA-COMP:10748"/>
        <dbReference type="ChEBI" id="CHEBI:83833"/>
        <dbReference type="ChEBI" id="CHEBI:83834"/>
        <dbReference type="EC" id="5.2.1.8"/>
    </reaction>
</comment>
<dbReference type="InterPro" id="IPR046357">
    <property type="entry name" value="PPIase_dom_sf"/>
</dbReference>
<feature type="signal peptide" evidence="6">
    <location>
        <begin position="1"/>
        <end position="22"/>
    </location>
</feature>
<comment type="similarity">
    <text evidence="5">Belongs to the FKBP-type PPIase family.</text>
</comment>
<reference evidence="8" key="1">
    <citation type="submission" date="2012-11" db="EMBL/GenBank/DDBJ databases">
        <title>Dependencies among metagenomic species, viruses, plasmids and units of genetic variation.</title>
        <authorList>
            <person name="Nielsen H.B."/>
            <person name="Almeida M."/>
            <person name="Juncker A.S."/>
            <person name="Rasmussen S."/>
            <person name="Li J."/>
            <person name="Sunagawa S."/>
            <person name="Plichta D."/>
            <person name="Gautier L."/>
            <person name="Le Chatelier E."/>
            <person name="Peletier E."/>
            <person name="Bonde I."/>
            <person name="Nielsen T."/>
            <person name="Manichanh C."/>
            <person name="Arumugam M."/>
            <person name="Batto J."/>
            <person name="Santos M.B.Q.D."/>
            <person name="Blom N."/>
            <person name="Borruel N."/>
            <person name="Burgdorf K.S."/>
            <person name="Boumezbeur F."/>
            <person name="Casellas F."/>
            <person name="Dore J."/>
            <person name="Guarner F."/>
            <person name="Hansen T."/>
            <person name="Hildebrand F."/>
            <person name="Kaas R.S."/>
            <person name="Kennedy S."/>
            <person name="Kristiansen K."/>
            <person name="Kultima J.R."/>
            <person name="Leonard P."/>
            <person name="Levenez F."/>
            <person name="Lund O."/>
            <person name="Moumen B."/>
            <person name="Le Paslier D."/>
            <person name="Pons N."/>
            <person name="Pedersen O."/>
            <person name="Prifti E."/>
            <person name="Qin J."/>
            <person name="Raes J."/>
            <person name="Tap J."/>
            <person name="Tims S."/>
            <person name="Ussery D.W."/>
            <person name="Yamada T."/>
            <person name="MetaHit consortium"/>
            <person name="Renault P."/>
            <person name="Sicheritz-Ponten T."/>
            <person name="Bork P."/>
            <person name="Wang J."/>
            <person name="Brunak S."/>
            <person name="Ehrlich S.D."/>
        </authorList>
    </citation>
    <scope>NUCLEOTIDE SEQUENCE [LARGE SCALE GENOMIC DNA]</scope>
</reference>
<keyword evidence="3 4" id="KW-0413">Isomerase</keyword>
<dbReference type="AlphaFoldDB" id="R5ZHT2"/>
<dbReference type="PROSITE" id="PS50059">
    <property type="entry name" value="FKBP_PPIASE"/>
    <property type="match status" value="1"/>
</dbReference>
<evidence type="ECO:0000256" key="1">
    <source>
        <dbReference type="ARBA" id="ARBA00000971"/>
    </source>
</evidence>
<proteinExistence type="inferred from homology"/>
<gene>
    <name evidence="8" type="ORF">BN765_01044</name>
</gene>
<dbReference type="GO" id="GO:0006457">
    <property type="term" value="P:protein folding"/>
    <property type="evidence" value="ECO:0007669"/>
    <property type="project" value="InterPro"/>
</dbReference>
<feature type="domain" description="PPIase FKBP-type" evidence="7">
    <location>
        <begin position="107"/>
        <end position="167"/>
    </location>
</feature>
<protein>
    <recommendedName>
        <fullName evidence="5">Peptidyl-prolyl cis-trans isomerase</fullName>
        <ecNumber evidence="5">5.2.1.8</ecNumber>
    </recommendedName>
</protein>
<dbReference type="GO" id="GO:0003755">
    <property type="term" value="F:peptidyl-prolyl cis-trans isomerase activity"/>
    <property type="evidence" value="ECO:0007669"/>
    <property type="project" value="UniProtKB-UniRule"/>
</dbReference>
<dbReference type="InterPro" id="IPR037041">
    <property type="entry name" value="Trigger_fac_C_sf"/>
</dbReference>
<keyword evidence="6" id="KW-0732">Signal</keyword>
<dbReference type="InterPro" id="IPR001179">
    <property type="entry name" value="PPIase_FKBP_dom"/>
</dbReference>
<dbReference type="Pfam" id="PF00254">
    <property type="entry name" value="FKBP_C"/>
    <property type="match status" value="1"/>
</dbReference>
<dbReference type="Proteomes" id="UP000018175">
    <property type="component" value="Unassembled WGS sequence"/>
</dbReference>
<dbReference type="PROSITE" id="PS51257">
    <property type="entry name" value="PROKAR_LIPOPROTEIN"/>
    <property type="match status" value="1"/>
</dbReference>
<dbReference type="EMBL" id="CBBU010000010">
    <property type="protein sequence ID" value="CDA38345.1"/>
    <property type="molecule type" value="Genomic_DNA"/>
</dbReference>
<evidence type="ECO:0000259" key="7">
    <source>
        <dbReference type="PROSITE" id="PS50059"/>
    </source>
</evidence>
<name>R5ZHT2_9FIRM</name>
<evidence type="ECO:0000313" key="8">
    <source>
        <dbReference type="EMBL" id="CDA38345.1"/>
    </source>
</evidence>
<keyword evidence="2 4" id="KW-0697">Rotamase</keyword>
<dbReference type="Gene3D" id="1.10.3120.10">
    <property type="entry name" value="Trigger factor, C-terminal domain"/>
    <property type="match status" value="1"/>
</dbReference>
<evidence type="ECO:0000256" key="4">
    <source>
        <dbReference type="PROSITE-ProRule" id="PRU00277"/>
    </source>
</evidence>
<sequence length="167" mass="17678">MKKKLFSVLLVGALAASLVACGKTEKKEAKASTANTEINAEEYAGTITSNAGVYKTFVNLSDWKGMSVDLKESDYVVLDSDVEDYIKSMLESKATTNVITEGTTKAGDVIKLDYSGKLDGTAFSGGTATDVTYTIGSGKFIEDLDKGLVGLTVGQETDITCVFPESN</sequence>
<dbReference type="GO" id="GO:0015031">
    <property type="term" value="P:protein transport"/>
    <property type="evidence" value="ECO:0007669"/>
    <property type="project" value="InterPro"/>
</dbReference>
<evidence type="ECO:0000256" key="2">
    <source>
        <dbReference type="ARBA" id="ARBA00023110"/>
    </source>
</evidence>
<dbReference type="SUPFAM" id="SSF54534">
    <property type="entry name" value="FKBP-like"/>
    <property type="match status" value="1"/>
</dbReference>
<feature type="chain" id="PRO_5039527823" description="Peptidyl-prolyl cis-trans isomerase" evidence="6">
    <location>
        <begin position="23"/>
        <end position="167"/>
    </location>
</feature>
<comment type="caution">
    <text evidence="8">The sequence shown here is derived from an EMBL/GenBank/DDBJ whole genome shotgun (WGS) entry which is preliminary data.</text>
</comment>
<evidence type="ECO:0000256" key="3">
    <source>
        <dbReference type="ARBA" id="ARBA00023235"/>
    </source>
</evidence>
<organism evidence="8">
    <name type="scientific">Lachnospira eligens CAG:72</name>
    <dbReference type="NCBI Taxonomy" id="1263077"/>
    <lineage>
        <taxon>Bacteria</taxon>
        <taxon>Bacillati</taxon>
        <taxon>Bacillota</taxon>
        <taxon>Clostridia</taxon>
        <taxon>Lachnospirales</taxon>
        <taxon>Lachnospiraceae</taxon>
        <taxon>Lachnospira</taxon>
    </lineage>
</organism>
<dbReference type="Gene3D" id="3.10.50.40">
    <property type="match status" value="1"/>
</dbReference>
<accession>R5ZHT2</accession>
<dbReference type="EC" id="5.2.1.8" evidence="5"/>
<evidence type="ECO:0000256" key="5">
    <source>
        <dbReference type="RuleBase" id="RU003915"/>
    </source>
</evidence>
<evidence type="ECO:0000256" key="6">
    <source>
        <dbReference type="SAM" id="SignalP"/>
    </source>
</evidence>